<dbReference type="InterPro" id="IPR032098">
    <property type="entry name" value="Acyltransf_C"/>
</dbReference>
<dbReference type="Proteomes" id="UP000005239">
    <property type="component" value="Unassembled WGS sequence"/>
</dbReference>
<dbReference type="CDD" id="cd07990">
    <property type="entry name" value="LPLAT_LCLAT1-like"/>
    <property type="match status" value="1"/>
</dbReference>
<accession>A0A8R1YHT8</accession>
<dbReference type="PANTHER" id="PTHR10983:SF20">
    <property type="entry name" value="LYSOPHOSPHATIDYLINOSITOL ACYLTRANSFERASE 10"/>
    <property type="match status" value="1"/>
</dbReference>
<evidence type="ECO:0000256" key="2">
    <source>
        <dbReference type="ARBA" id="ARBA00022679"/>
    </source>
</evidence>
<dbReference type="SUPFAM" id="SSF52833">
    <property type="entry name" value="Thioredoxin-like"/>
    <property type="match status" value="1"/>
</dbReference>
<dbReference type="PROSITE" id="PS50404">
    <property type="entry name" value="GST_NTER"/>
    <property type="match status" value="1"/>
</dbReference>
<dbReference type="InterPro" id="IPR036249">
    <property type="entry name" value="Thioredoxin-like_sf"/>
</dbReference>
<dbReference type="PANTHER" id="PTHR10983">
    <property type="entry name" value="1-ACYLGLYCEROL-3-PHOSPHATE ACYLTRANSFERASE-RELATED"/>
    <property type="match status" value="1"/>
</dbReference>
<dbReference type="Pfam" id="PF01553">
    <property type="entry name" value="Acyltransferase"/>
    <property type="match status" value="1"/>
</dbReference>
<keyword evidence="5" id="KW-1185">Reference proteome</keyword>
<evidence type="ECO:0000256" key="3">
    <source>
        <dbReference type="ARBA" id="ARBA00023315"/>
    </source>
</evidence>
<organism evidence="4 5">
    <name type="scientific">Pristionchus pacificus</name>
    <name type="common">Parasitic nematode worm</name>
    <dbReference type="NCBI Taxonomy" id="54126"/>
    <lineage>
        <taxon>Eukaryota</taxon>
        <taxon>Metazoa</taxon>
        <taxon>Ecdysozoa</taxon>
        <taxon>Nematoda</taxon>
        <taxon>Chromadorea</taxon>
        <taxon>Rhabditida</taxon>
        <taxon>Rhabditina</taxon>
        <taxon>Diplogasteromorpha</taxon>
        <taxon>Diplogasteroidea</taxon>
        <taxon>Neodiplogasteridae</taxon>
        <taxon>Pristionchus</taxon>
    </lineage>
</organism>
<dbReference type="GO" id="GO:0012505">
    <property type="term" value="C:endomembrane system"/>
    <property type="evidence" value="ECO:0000318"/>
    <property type="project" value="GO_Central"/>
</dbReference>
<gene>
    <name evidence="4" type="primary">WBGene00118334</name>
</gene>
<dbReference type="InterPro" id="IPR036282">
    <property type="entry name" value="Glutathione-S-Trfase_C_sf"/>
</dbReference>
<dbReference type="SUPFAM" id="SSF69593">
    <property type="entry name" value="Glycerol-3-phosphate (1)-acyltransferase"/>
    <property type="match status" value="1"/>
</dbReference>
<dbReference type="PROSITE" id="PS50405">
    <property type="entry name" value="GST_CTER"/>
    <property type="match status" value="1"/>
</dbReference>
<dbReference type="GO" id="GO:0036149">
    <property type="term" value="P:phosphatidylinositol acyl-chain remodeling"/>
    <property type="evidence" value="ECO:0000318"/>
    <property type="project" value="GO_Central"/>
</dbReference>
<reference evidence="4" key="2">
    <citation type="submission" date="2022-06" db="UniProtKB">
        <authorList>
            <consortium name="EnsemblMetazoa"/>
        </authorList>
    </citation>
    <scope>IDENTIFICATION</scope>
    <source>
        <strain evidence="4">PS312</strain>
    </source>
</reference>
<evidence type="ECO:0000313" key="4">
    <source>
        <dbReference type="EnsemblMetazoa" id="PPA28780.1"/>
    </source>
</evidence>
<dbReference type="SMART" id="SM00563">
    <property type="entry name" value="PlsC"/>
    <property type="match status" value="1"/>
</dbReference>
<dbReference type="AlphaFoldDB" id="A0A2A6CAH3"/>
<reference evidence="5" key="1">
    <citation type="journal article" date="2008" name="Nat. Genet.">
        <title>The Pristionchus pacificus genome provides a unique perspective on nematode lifestyle and parasitism.</title>
        <authorList>
            <person name="Dieterich C."/>
            <person name="Clifton S.W."/>
            <person name="Schuster L.N."/>
            <person name="Chinwalla A."/>
            <person name="Delehaunty K."/>
            <person name="Dinkelacker I."/>
            <person name="Fulton L."/>
            <person name="Fulton R."/>
            <person name="Godfrey J."/>
            <person name="Minx P."/>
            <person name="Mitreva M."/>
            <person name="Roeseler W."/>
            <person name="Tian H."/>
            <person name="Witte H."/>
            <person name="Yang S.P."/>
            <person name="Wilson R.K."/>
            <person name="Sommer R.J."/>
        </authorList>
    </citation>
    <scope>NUCLEOTIDE SEQUENCE [LARGE SCALE GENOMIC DNA]</scope>
    <source>
        <strain evidence="5">PS312</strain>
    </source>
</reference>
<proteinExistence type="inferred from homology"/>
<sequence>MFLLRIFRPLLGWSFGITILLTALFGNYIITLFLPLILLGRHLQWRQFMDRAISFWMFIPISFLELVFRIRVRVSGELIDPEEPAIVIMNHRTRLDWMYYWSALYQQNPWLITTSKISLKAQLKSLPGAGFGMAASQFIFLERNMEFDMESFDQAIDYYTGMGKNYQLLLFPEGTDKSPWTTKKSAEYASKNGLRPLDHLLYPRVTGFHHLLTRMRRANYISHIYDITIGYPYDIVQSEINLVVQGNAPREVHFHIEKIPIETVPKEKEALTDWLNRLWQEKEIRLNQFYSEERCSARLFDTTSGQGVWRSSHERSSNYGVKVFSFFFWLTVIIVWTYHLTCIGPVQCGLAYFFTVSSLISYFYGGIDKFVYHKWKSSVKTTSSMVKSVSWSDEGIPLLKRALGFRTISVTVKTETEDFGMDALRNFILETREEEIIKPCYSYNAPEYVLYDDAEQEESLLIRMIFAFSHVPYETRTVEETGTDFYGFPFASTPVLELNGLRLSNVNTICRHLAWRYDLSGRSAAEDSIVDVVTDAVNDARKRLGKWMRIAEYREWDDYEMESLEEKARRLIVSFIGPAFEEILRRNGGKYVVGNDVTWADLALASLINPIIFHRPNFFDRLPLLYNHCKRIADMDCLTGMLYNIRERSFKNVEGYTLPQSQYALLPGRRTHNPISLF</sequence>
<keyword evidence="3" id="KW-0012">Acyltransferase</keyword>
<name>A0A2A6CAH3_PRIPA</name>
<dbReference type="CDD" id="cd03192">
    <property type="entry name" value="GST_C_Sigma_like"/>
    <property type="match status" value="1"/>
</dbReference>
<dbReference type="GO" id="GO:0016746">
    <property type="term" value="F:acyltransferase activity"/>
    <property type="evidence" value="ECO:0000318"/>
    <property type="project" value="GO_Central"/>
</dbReference>
<dbReference type="Pfam" id="PF14497">
    <property type="entry name" value="GST_C_3"/>
    <property type="match status" value="1"/>
</dbReference>
<dbReference type="Gene3D" id="3.40.30.10">
    <property type="entry name" value="Glutaredoxin"/>
    <property type="match status" value="1"/>
</dbReference>
<dbReference type="InterPro" id="IPR004046">
    <property type="entry name" value="GST_C"/>
</dbReference>
<comment type="similarity">
    <text evidence="1">Belongs to the 1-acyl-sn-glycerol-3-phosphate acyltransferase family.</text>
</comment>
<protein>
    <submittedName>
        <fullName evidence="4">Bus-18</fullName>
    </submittedName>
</protein>
<keyword evidence="2" id="KW-0808">Transferase</keyword>
<dbReference type="SUPFAM" id="SSF47616">
    <property type="entry name" value="GST C-terminal domain-like"/>
    <property type="match status" value="1"/>
</dbReference>
<accession>A0A2A6CAH3</accession>
<dbReference type="InterPro" id="IPR002123">
    <property type="entry name" value="Plipid/glycerol_acylTrfase"/>
</dbReference>
<evidence type="ECO:0000256" key="1">
    <source>
        <dbReference type="ARBA" id="ARBA00008655"/>
    </source>
</evidence>
<dbReference type="GO" id="GO:0005783">
    <property type="term" value="C:endoplasmic reticulum"/>
    <property type="evidence" value="ECO:0000318"/>
    <property type="project" value="GO_Central"/>
</dbReference>
<dbReference type="InterPro" id="IPR004045">
    <property type="entry name" value="Glutathione_S-Trfase_N"/>
</dbReference>
<dbReference type="EnsemblMetazoa" id="PPA28780.1">
    <property type="protein sequence ID" value="PPA28780.1"/>
    <property type="gene ID" value="WBGene00118334"/>
</dbReference>
<evidence type="ECO:0000313" key="5">
    <source>
        <dbReference type="Proteomes" id="UP000005239"/>
    </source>
</evidence>
<dbReference type="Gene3D" id="1.20.1050.10">
    <property type="match status" value="1"/>
</dbReference>
<dbReference type="Pfam" id="PF16076">
    <property type="entry name" value="Acyltransf_C"/>
    <property type="match status" value="1"/>
</dbReference>
<dbReference type="InterPro" id="IPR010987">
    <property type="entry name" value="Glutathione-S-Trfase_C-like"/>
</dbReference>